<dbReference type="EMBL" id="JAFCNB010000005">
    <property type="protein sequence ID" value="MBP2704580.1"/>
    <property type="molecule type" value="Genomic_DNA"/>
</dbReference>
<dbReference type="SUPFAM" id="SSF46785">
    <property type="entry name" value="Winged helix' DNA-binding domain"/>
    <property type="match status" value="1"/>
</dbReference>
<sequence>MRLSARTQYALRAAAELAAAPPGPVSAERIAAAQDIPRRFLDNILLQLRRAGLIHSQRGPDGGYWLARPPTEITLADVVLVVEGVAQENERFPGVARPLASVWGALREHEQATLNEITLAHIASGSLPPL</sequence>
<comment type="caution">
    <text evidence="2">The sequence shown here is derived from an EMBL/GenBank/DDBJ whole genome shotgun (WGS) entry which is preliminary data.</text>
</comment>
<dbReference type="RefSeq" id="WP_210155871.1">
    <property type="nucleotide sequence ID" value="NZ_JAFCNB010000005.1"/>
</dbReference>
<keyword evidence="3" id="KW-1185">Reference proteome</keyword>
<dbReference type="Gene3D" id="1.10.10.10">
    <property type="entry name" value="Winged helix-like DNA-binding domain superfamily/Winged helix DNA-binding domain"/>
    <property type="match status" value="1"/>
</dbReference>
<dbReference type="InterPro" id="IPR000944">
    <property type="entry name" value="Tscrpt_reg_Rrf2"/>
</dbReference>
<dbReference type="GO" id="GO:0005829">
    <property type="term" value="C:cytosol"/>
    <property type="evidence" value="ECO:0007669"/>
    <property type="project" value="TreeGrafter"/>
</dbReference>
<dbReference type="AlphaFoldDB" id="A0A940WNB9"/>
<keyword evidence="1" id="KW-0238">DNA-binding</keyword>
<dbReference type="InterPro" id="IPR036388">
    <property type="entry name" value="WH-like_DNA-bd_sf"/>
</dbReference>
<dbReference type="PANTHER" id="PTHR33221">
    <property type="entry name" value="WINGED HELIX-TURN-HELIX TRANSCRIPTIONAL REGULATOR, RRF2 FAMILY"/>
    <property type="match status" value="1"/>
</dbReference>
<evidence type="ECO:0000313" key="3">
    <source>
        <dbReference type="Proteomes" id="UP000674234"/>
    </source>
</evidence>
<evidence type="ECO:0000313" key="2">
    <source>
        <dbReference type="EMBL" id="MBP2704580.1"/>
    </source>
</evidence>
<evidence type="ECO:0000256" key="1">
    <source>
        <dbReference type="ARBA" id="ARBA00023125"/>
    </source>
</evidence>
<accession>A0A940WNB9</accession>
<dbReference type="Pfam" id="PF02082">
    <property type="entry name" value="Rrf2"/>
    <property type="match status" value="1"/>
</dbReference>
<dbReference type="InterPro" id="IPR036390">
    <property type="entry name" value="WH_DNA-bd_sf"/>
</dbReference>
<dbReference type="GO" id="GO:0003700">
    <property type="term" value="F:DNA-binding transcription factor activity"/>
    <property type="evidence" value="ECO:0007669"/>
    <property type="project" value="TreeGrafter"/>
</dbReference>
<gene>
    <name evidence="2" type="ORF">JOL79_12215</name>
</gene>
<dbReference type="Proteomes" id="UP000674234">
    <property type="component" value="Unassembled WGS sequence"/>
</dbReference>
<name>A0A940WNB9_9ACTN</name>
<dbReference type="PROSITE" id="PS51197">
    <property type="entry name" value="HTH_RRF2_2"/>
    <property type="match status" value="1"/>
</dbReference>
<dbReference type="GO" id="GO:0003677">
    <property type="term" value="F:DNA binding"/>
    <property type="evidence" value="ECO:0007669"/>
    <property type="project" value="UniProtKB-KW"/>
</dbReference>
<dbReference type="PROSITE" id="PS01332">
    <property type="entry name" value="HTH_RRF2_1"/>
    <property type="match status" value="1"/>
</dbReference>
<dbReference type="PANTHER" id="PTHR33221:SF5">
    <property type="entry name" value="HTH-TYPE TRANSCRIPTIONAL REGULATOR ISCR"/>
    <property type="match status" value="1"/>
</dbReference>
<protein>
    <submittedName>
        <fullName evidence="2">Rrf2 family transcriptional regulator</fullName>
    </submittedName>
</protein>
<reference evidence="2" key="1">
    <citation type="submission" date="2021-02" db="EMBL/GenBank/DDBJ databases">
        <title>Draft genome sequence of Microbispora sp. RL4-1S isolated from rice leaves in Thailand.</title>
        <authorList>
            <person name="Muangham S."/>
            <person name="Duangmal K."/>
        </authorList>
    </citation>
    <scope>NUCLEOTIDE SEQUENCE</scope>
    <source>
        <strain evidence="2">RL4-1S</strain>
    </source>
</reference>
<organism evidence="2 3">
    <name type="scientific">Microbispora oryzae</name>
    <dbReference type="NCBI Taxonomy" id="2806554"/>
    <lineage>
        <taxon>Bacteria</taxon>
        <taxon>Bacillati</taxon>
        <taxon>Actinomycetota</taxon>
        <taxon>Actinomycetes</taxon>
        <taxon>Streptosporangiales</taxon>
        <taxon>Streptosporangiaceae</taxon>
        <taxon>Microbispora</taxon>
    </lineage>
</organism>
<proteinExistence type="predicted"/>
<dbReference type="InterPro" id="IPR030489">
    <property type="entry name" value="TR_Rrf2-type_CS"/>
</dbReference>
<dbReference type="NCBIfam" id="TIGR00738">
    <property type="entry name" value="rrf2_super"/>
    <property type="match status" value="1"/>
</dbReference>